<feature type="compositionally biased region" description="Polar residues" evidence="1">
    <location>
        <begin position="1366"/>
        <end position="1376"/>
    </location>
</feature>
<proteinExistence type="predicted"/>
<feature type="domain" description="CobN/magnesium chelatase" evidence="3">
    <location>
        <begin position="562"/>
        <end position="824"/>
    </location>
</feature>
<evidence type="ECO:0000256" key="1">
    <source>
        <dbReference type="SAM" id="MobiDB-lite"/>
    </source>
</evidence>
<dbReference type="InterPro" id="IPR003672">
    <property type="entry name" value="CobN/Mg_chltase"/>
</dbReference>
<keyword evidence="5" id="KW-1185">Reference proteome</keyword>
<keyword evidence="2" id="KW-0472">Membrane</keyword>
<evidence type="ECO:0000313" key="5">
    <source>
        <dbReference type="Proteomes" id="UP000298049"/>
    </source>
</evidence>
<organism evidence="4 5">
    <name type="scientific">Hydrocarboniclastica marina</name>
    <dbReference type="NCBI Taxonomy" id="2259620"/>
    <lineage>
        <taxon>Bacteria</taxon>
        <taxon>Pseudomonadati</taxon>
        <taxon>Pseudomonadota</taxon>
        <taxon>Gammaproteobacteria</taxon>
        <taxon>Alteromonadales</taxon>
        <taxon>Alteromonadaceae</taxon>
        <taxon>Hydrocarboniclastica</taxon>
    </lineage>
</organism>
<keyword evidence="2" id="KW-1133">Transmembrane helix</keyword>
<evidence type="ECO:0000313" key="4">
    <source>
        <dbReference type="EMBL" id="QCF27967.1"/>
    </source>
</evidence>
<gene>
    <name evidence="4" type="ORF">soil367_14590</name>
</gene>
<reference evidence="4 5" key="1">
    <citation type="submission" date="2018-07" db="EMBL/GenBank/DDBJ databases">
        <title>Marsedoiliclastica nanhaica gen. nov. sp. nov., a novel marine hydrocarbonoclastic bacterium isolated from an in-situ enriched hydrocarbon-degrading consortium in deep-sea sediment.</title>
        <authorList>
            <person name="Dong C."/>
            <person name="Ma T."/>
            <person name="Liu R."/>
            <person name="Shao Z."/>
        </authorList>
    </citation>
    <scope>NUCLEOTIDE SEQUENCE [LARGE SCALE GENOMIC DNA]</scope>
    <source>
        <strain evidence="5">soil36-7</strain>
    </source>
</reference>
<dbReference type="CDD" id="cd10150">
    <property type="entry name" value="CobN_like"/>
    <property type="match status" value="1"/>
</dbReference>
<feature type="domain" description="CobN/magnesium chelatase" evidence="3">
    <location>
        <begin position="836"/>
        <end position="1278"/>
    </location>
</feature>
<feature type="region of interest" description="Disordered" evidence="1">
    <location>
        <begin position="1325"/>
        <end position="1389"/>
    </location>
</feature>
<dbReference type="Proteomes" id="UP000298049">
    <property type="component" value="Chromosome"/>
</dbReference>
<dbReference type="OrthoDB" id="9757976at2"/>
<accession>A0A4P7XNI3</accession>
<dbReference type="Pfam" id="PF02514">
    <property type="entry name" value="CobN-Mg_chel"/>
    <property type="match status" value="3"/>
</dbReference>
<evidence type="ECO:0000259" key="3">
    <source>
        <dbReference type="Pfam" id="PF02514"/>
    </source>
</evidence>
<keyword evidence="2" id="KW-0812">Transmembrane</keyword>
<feature type="transmembrane region" description="Helical" evidence="2">
    <location>
        <begin position="1395"/>
        <end position="1416"/>
    </location>
</feature>
<protein>
    <submittedName>
        <fullName evidence="4">Cobaltochelatase subunit CobN</fullName>
    </submittedName>
</protein>
<sequence>MPLTGNGKTLFGVVSERSAPSLAAGADLFAQQYGSDELVLRTPDQLASLSDAELTALWQSADVVLLAAVFGDDIVPRLERLLDSDAPDADILVVNSDRRLVTRSRLSGRAVFAGLAADDIDTLHANPEPGQDPAAHLQTLSSRFPDQARWLQGQAYWEGRGSRNLAALLGWLLDHNVPGPQPKPPLRFYQNGGVVDQPELAEDQPLIAVLDLDSGDEAGNRALLEAICRELAARELQCLGLLARWGAASRAALEALEAYPALAGIISLQDFVIGGGGEREAATAALERLDVPLFKGMRLMDRTAAQWRISEDGMPWDSVHYQLAMPELQGASQPLLLAAAGEEQTHPLTGLRLQILQTVDRQVAAMAERAQRWSRLRQLPNREKRVAIIYYNHPPGRHNIGADNLDVPASLWDLLHRLKDDGYDTGELPASEEALLEMIQDRGINLPEDRQVLKAMHGKVERLGADDYGDYFETLPEAVQREMVQGPLGYLQAQLRNAVELGEIKLGTALLDRIVGDLHHFLEGVQHSARERALALLTQLETLDRALLAGESSDWTAADEQVSALVRTDIEGLKGWGPPPGDTMTYEGDILLPGLRFGNIFIGPQPPRGWEVNEELLHANTTIAPTHQYLAFYHWLRDRFKADALVHLGRHSTYEFLPRRRAALGVDDYPLLVAGTVPGIYPYIVDGVGEGIQAKRRGLAVMVDHLTPPLKTTDLYDELLELRQLVESWEAADAGGDSALQERAMRRIRGKVEALEMQDELIGTIAEEHGIEGLTYENVDEAMLIHEIGHYLTDLQETFMPHGLHIFGRDWTAEAVDLMLDSMEAPDARGALTVSPQAERQALAAALEGRFVRPGKGNDPIRSPDALPTGRNFHALDGGVMPTKLAYELGLELAVSARETSEPEGRSAVVLWASDTVRDEGAMVAFGMGLMGIKPVWNSRGIVAGLERVGHERRDVLFTTSGLFRDLYPNLLVWLDRASLLALDGATHTIQEQYPDLSKALEGALAPLGELRNPGNEALADNLVAAHWVADAQAQIEQGVEPARAGREASLRIFGDAPGAYGAGVNRLVERSGAWQDRSEIADAYLQRMGHAYGVDYNGAAAHNSFKQGLATVRNTYLGRASNLYGLIDNNDAFDYLGGLSLAVETLSGTPPQGRVIQHANADDAHIERLDVALLQELRGRYLSPAWLEPLMKHDYAGARTMGSEFMEYLWGWQVTNPDIVKSWVWDEVKQVYLDDSHDLGLDEFLEQGHNVHVKTNMEAILLVAAHKGFWAADNETLDQLAGQFARHVVANGLPGSGHTRPDHPMLSWVEPRLDEALREQFRQAREAAQVQRAPTPPEPSRITELEQASAQYEALPERAVEKQDQSQSGEAANQKQEQEQEQEQEPSPLTDTRVFWLLALALVLLLAGGIVQGIYTGRRHAD</sequence>
<dbReference type="PANTHER" id="PTHR44119">
    <property type="entry name" value="MAGNESIUM-CHELATASE SUBUNIT CHLH, CHLOROPLASTIC"/>
    <property type="match status" value="1"/>
</dbReference>
<feature type="compositionally biased region" description="Basic and acidic residues" evidence="1">
    <location>
        <begin position="1356"/>
        <end position="1365"/>
    </location>
</feature>
<name>A0A4P7XNI3_9ALTE</name>
<dbReference type="KEGG" id="hmi:soil367_14590"/>
<evidence type="ECO:0000256" key="2">
    <source>
        <dbReference type="SAM" id="Phobius"/>
    </source>
</evidence>
<feature type="domain" description="CobN/magnesium chelatase" evidence="3">
    <location>
        <begin position="155"/>
        <end position="485"/>
    </location>
</feature>
<dbReference type="EMBL" id="CP031093">
    <property type="protein sequence ID" value="QCF27967.1"/>
    <property type="molecule type" value="Genomic_DNA"/>
</dbReference>
<dbReference type="PANTHER" id="PTHR44119:SF4">
    <property type="entry name" value="AEROBIC COBALTOCHELATASE SUBUNIT COBN"/>
    <property type="match status" value="1"/>
</dbReference>